<protein>
    <recommendedName>
        <fullName evidence="6">MFS general substrate transporter</fullName>
    </recommendedName>
</protein>
<organism evidence="4 5">
    <name type="scientific">Lithohypha guttulata</name>
    <dbReference type="NCBI Taxonomy" id="1690604"/>
    <lineage>
        <taxon>Eukaryota</taxon>
        <taxon>Fungi</taxon>
        <taxon>Dikarya</taxon>
        <taxon>Ascomycota</taxon>
        <taxon>Pezizomycotina</taxon>
        <taxon>Eurotiomycetes</taxon>
        <taxon>Chaetothyriomycetidae</taxon>
        <taxon>Chaetothyriales</taxon>
        <taxon>Trichomeriaceae</taxon>
        <taxon>Lithohypha</taxon>
    </lineage>
</organism>
<feature type="transmembrane region" description="Helical" evidence="3">
    <location>
        <begin position="318"/>
        <end position="343"/>
    </location>
</feature>
<evidence type="ECO:0000313" key="5">
    <source>
        <dbReference type="Proteomes" id="UP001309876"/>
    </source>
</evidence>
<sequence length="534" mass="57955">MAVDDHILKEVCQIRDDNIDTIAKGTPVPTNITITEIVRSSRPTISIDTTSESFKFLKRNDDPTKPRPSKDKGKAAIFTLIAVLLVDSTTYGVILSFGIYQEYYTGHFADHSKASWIGVLSNALVFLGAPLVTWCCQHYALSRKVYILIGFILCVISLLVSAFITTLPGLIVTQGLLYGIGALLCSIPALIILNTWFDKHRGLAYGIVFGGDDLLGVVYTYLATELLRKYSLRTTLLVFAAIIFCCSGPAIVFLHERPEETAEPASAVPGPPERRRSSLLTPITRSRTTVGDLPFTPSLEHRATWPARQPKKRYYQRGIFYIFMFSNLLQACAAYLPFIYLPVFATQSGHSKETGALILAIGNIGMLVGDLGFGKLSDMVHVNLLIFLSSGVSAIATFVLWGLFGTGARSQGVLIGFAFLFGCFAGGFIVLWARMGTLFGERDAATIYSYMCLGRGVGGLVSGPISQALLLLGTPRALSAFRAKGYGSLVVFVGICMAGSAITGLVGMGSLWWKKEQSFHPESGGEAESESEKK</sequence>
<evidence type="ECO:0000256" key="2">
    <source>
        <dbReference type="ARBA" id="ARBA00006727"/>
    </source>
</evidence>
<dbReference type="InterPro" id="IPR011701">
    <property type="entry name" value="MFS"/>
</dbReference>
<dbReference type="InterPro" id="IPR050327">
    <property type="entry name" value="Proton-linked_MCT"/>
</dbReference>
<comment type="caution">
    <text evidence="4">The sequence shown here is derived from an EMBL/GenBank/DDBJ whole genome shotgun (WGS) entry which is preliminary data.</text>
</comment>
<name>A0AAN7Y3N4_9EURO</name>
<dbReference type="GO" id="GO:0022857">
    <property type="term" value="F:transmembrane transporter activity"/>
    <property type="evidence" value="ECO:0007669"/>
    <property type="project" value="InterPro"/>
</dbReference>
<comment type="subcellular location">
    <subcellularLocation>
        <location evidence="1">Membrane</location>
        <topology evidence="1">Multi-pass membrane protein</topology>
    </subcellularLocation>
</comment>
<dbReference type="PANTHER" id="PTHR11360:SF287">
    <property type="entry name" value="MFS MONOCARBOXYLATE TRANSPORTER"/>
    <property type="match status" value="1"/>
</dbReference>
<dbReference type="AlphaFoldDB" id="A0AAN7Y3N4"/>
<evidence type="ECO:0000313" key="4">
    <source>
        <dbReference type="EMBL" id="KAK5080892.1"/>
    </source>
</evidence>
<dbReference type="InterPro" id="IPR036259">
    <property type="entry name" value="MFS_trans_sf"/>
</dbReference>
<dbReference type="SUPFAM" id="SSF103473">
    <property type="entry name" value="MFS general substrate transporter"/>
    <property type="match status" value="1"/>
</dbReference>
<proteinExistence type="inferred from homology"/>
<feature type="transmembrane region" description="Helical" evidence="3">
    <location>
        <begin position="234"/>
        <end position="254"/>
    </location>
</feature>
<dbReference type="Gene3D" id="1.20.1250.20">
    <property type="entry name" value="MFS general substrate transporter like domains"/>
    <property type="match status" value="2"/>
</dbReference>
<feature type="transmembrane region" description="Helical" evidence="3">
    <location>
        <begin position="176"/>
        <end position="196"/>
    </location>
</feature>
<keyword evidence="5" id="KW-1185">Reference proteome</keyword>
<gene>
    <name evidence="4" type="ORF">LTR05_008208</name>
</gene>
<feature type="transmembrane region" description="Helical" evidence="3">
    <location>
        <begin position="410"/>
        <end position="433"/>
    </location>
</feature>
<evidence type="ECO:0008006" key="6">
    <source>
        <dbReference type="Google" id="ProtNLM"/>
    </source>
</evidence>
<keyword evidence="3" id="KW-1133">Transmembrane helix</keyword>
<dbReference type="GO" id="GO:0016020">
    <property type="term" value="C:membrane"/>
    <property type="evidence" value="ECO:0007669"/>
    <property type="project" value="UniProtKB-SubCell"/>
</dbReference>
<evidence type="ECO:0000256" key="1">
    <source>
        <dbReference type="ARBA" id="ARBA00004141"/>
    </source>
</evidence>
<feature type="transmembrane region" description="Helical" evidence="3">
    <location>
        <begin position="486"/>
        <end position="513"/>
    </location>
</feature>
<dbReference type="EMBL" id="JAVRRJ010000011">
    <property type="protein sequence ID" value="KAK5080892.1"/>
    <property type="molecule type" value="Genomic_DNA"/>
</dbReference>
<feature type="transmembrane region" description="Helical" evidence="3">
    <location>
        <begin position="445"/>
        <end position="466"/>
    </location>
</feature>
<accession>A0AAN7Y3N4</accession>
<dbReference type="Pfam" id="PF07690">
    <property type="entry name" value="MFS_1"/>
    <property type="match status" value="1"/>
</dbReference>
<dbReference type="PANTHER" id="PTHR11360">
    <property type="entry name" value="MONOCARBOXYLATE TRANSPORTER"/>
    <property type="match status" value="1"/>
</dbReference>
<feature type="transmembrane region" description="Helical" evidence="3">
    <location>
        <begin position="355"/>
        <end position="373"/>
    </location>
</feature>
<keyword evidence="3" id="KW-0812">Transmembrane</keyword>
<feature type="transmembrane region" description="Helical" evidence="3">
    <location>
        <begin position="385"/>
        <end position="404"/>
    </location>
</feature>
<keyword evidence="3" id="KW-0472">Membrane</keyword>
<feature type="transmembrane region" description="Helical" evidence="3">
    <location>
        <begin position="145"/>
        <end position="164"/>
    </location>
</feature>
<feature type="transmembrane region" description="Helical" evidence="3">
    <location>
        <begin position="75"/>
        <end position="94"/>
    </location>
</feature>
<reference evidence="4 5" key="1">
    <citation type="submission" date="2023-08" db="EMBL/GenBank/DDBJ databases">
        <title>Black Yeasts Isolated from many extreme environments.</title>
        <authorList>
            <person name="Coleine C."/>
            <person name="Stajich J.E."/>
            <person name="Selbmann L."/>
        </authorList>
    </citation>
    <scope>NUCLEOTIDE SEQUENCE [LARGE SCALE GENOMIC DNA]</scope>
    <source>
        <strain evidence="4 5">CCFEE 5910</strain>
    </source>
</reference>
<feature type="transmembrane region" description="Helical" evidence="3">
    <location>
        <begin position="114"/>
        <end position="133"/>
    </location>
</feature>
<feature type="transmembrane region" description="Helical" evidence="3">
    <location>
        <begin position="203"/>
        <end position="222"/>
    </location>
</feature>
<evidence type="ECO:0000256" key="3">
    <source>
        <dbReference type="SAM" id="Phobius"/>
    </source>
</evidence>
<comment type="similarity">
    <text evidence="2">Belongs to the major facilitator superfamily. Monocarboxylate porter (TC 2.A.1.13) family.</text>
</comment>
<dbReference type="Proteomes" id="UP001309876">
    <property type="component" value="Unassembled WGS sequence"/>
</dbReference>